<accession>A0A8H4N422</accession>
<dbReference type="Proteomes" id="UP000572817">
    <property type="component" value="Unassembled WGS sequence"/>
</dbReference>
<evidence type="ECO:0000313" key="2">
    <source>
        <dbReference type="EMBL" id="KAF4306433.1"/>
    </source>
</evidence>
<dbReference type="FunFam" id="1.10.472.10:FF:000126">
    <property type="entry name" value="Cyclin domain protein"/>
    <property type="match status" value="1"/>
</dbReference>
<dbReference type="InterPro" id="IPR036915">
    <property type="entry name" value="Cyclin-like_sf"/>
</dbReference>
<dbReference type="Gene3D" id="1.10.472.10">
    <property type="entry name" value="Cyclin-like"/>
    <property type="match status" value="2"/>
</dbReference>
<dbReference type="EMBL" id="WWBZ02000033">
    <property type="protein sequence ID" value="KAF4306433.1"/>
    <property type="molecule type" value="Genomic_DNA"/>
</dbReference>
<evidence type="ECO:0000313" key="3">
    <source>
        <dbReference type="Proteomes" id="UP000572817"/>
    </source>
</evidence>
<dbReference type="PANTHER" id="PTHR10026">
    <property type="entry name" value="CYCLIN"/>
    <property type="match status" value="1"/>
</dbReference>
<feature type="region of interest" description="Disordered" evidence="1">
    <location>
        <begin position="1"/>
        <end position="26"/>
    </location>
</feature>
<dbReference type="AlphaFoldDB" id="A0A8H4N422"/>
<dbReference type="SUPFAM" id="SSF47954">
    <property type="entry name" value="Cyclin-like"/>
    <property type="match status" value="2"/>
</dbReference>
<keyword evidence="3" id="KW-1185">Reference proteome</keyword>
<evidence type="ECO:0000256" key="1">
    <source>
        <dbReference type="SAM" id="MobiDB-lite"/>
    </source>
</evidence>
<dbReference type="InterPro" id="IPR043198">
    <property type="entry name" value="Cyclin/Ssn8"/>
</dbReference>
<proteinExistence type="predicted"/>
<sequence>MAPRLASHLSNPLASPDQLASSGSQLDGIPPDLEDSIRFAGARLTQAAGILLRLPQDIIAQAIVIFARFFQGPEGGSLTEYGAKHVSAAALYMIAKLSAYPRPPRAVINVYQYLDSLPSTHVDPANFQLSSPEDPAAFYVSEGTYYALRAILMKTEAHLLRVLGFDTHVSLPYTLAINYLQALGIKFDAVDGSPATELAKRVFAHLNTALLSPQLPYLTHQPASLATAAIYLAAHEVEIKLPAEEWWEVFDTDREELGFLVVAMTSMPGFALEEKAKWGRRNVPMTLEDVEAELERRRMLEEGQ</sequence>
<protein>
    <submittedName>
        <fullName evidence="2">Cyclin domain-containing protein</fullName>
    </submittedName>
</protein>
<name>A0A8H4N422_9PEZI</name>
<gene>
    <name evidence="2" type="ORF">GTA08_BOTSDO05524</name>
</gene>
<reference evidence="2" key="1">
    <citation type="submission" date="2020-04" db="EMBL/GenBank/DDBJ databases">
        <title>Genome Assembly and Annotation of Botryosphaeria dothidea sdau 11-99, a Latent Pathogen of Apple Fruit Ring Rot in China.</title>
        <authorList>
            <person name="Yu C."/>
            <person name="Diao Y."/>
            <person name="Lu Q."/>
            <person name="Zhao J."/>
            <person name="Cui S."/>
            <person name="Peng C."/>
            <person name="He B."/>
            <person name="Liu H."/>
        </authorList>
    </citation>
    <scope>NUCLEOTIDE SEQUENCE [LARGE SCALE GENOMIC DNA]</scope>
    <source>
        <strain evidence="2">Sdau11-99</strain>
    </source>
</reference>
<feature type="compositionally biased region" description="Polar residues" evidence="1">
    <location>
        <begin position="8"/>
        <end position="25"/>
    </location>
</feature>
<dbReference type="GO" id="GO:0016538">
    <property type="term" value="F:cyclin-dependent protein serine/threonine kinase regulator activity"/>
    <property type="evidence" value="ECO:0007669"/>
    <property type="project" value="InterPro"/>
</dbReference>
<dbReference type="GO" id="GO:0006357">
    <property type="term" value="P:regulation of transcription by RNA polymerase II"/>
    <property type="evidence" value="ECO:0007669"/>
    <property type="project" value="InterPro"/>
</dbReference>
<comment type="caution">
    <text evidence="2">The sequence shown here is derived from an EMBL/GenBank/DDBJ whole genome shotgun (WGS) entry which is preliminary data.</text>
</comment>
<dbReference type="OrthoDB" id="10264655at2759"/>
<organism evidence="2 3">
    <name type="scientific">Botryosphaeria dothidea</name>
    <dbReference type="NCBI Taxonomy" id="55169"/>
    <lineage>
        <taxon>Eukaryota</taxon>
        <taxon>Fungi</taxon>
        <taxon>Dikarya</taxon>
        <taxon>Ascomycota</taxon>
        <taxon>Pezizomycotina</taxon>
        <taxon>Dothideomycetes</taxon>
        <taxon>Dothideomycetes incertae sedis</taxon>
        <taxon>Botryosphaeriales</taxon>
        <taxon>Botryosphaeriaceae</taxon>
        <taxon>Botryosphaeria</taxon>
    </lineage>
</organism>